<dbReference type="Proteomes" id="UP000005396">
    <property type="component" value="Unassembled WGS sequence"/>
</dbReference>
<reference evidence="1 2" key="2">
    <citation type="submission" date="2007-09" db="EMBL/GenBank/DDBJ databases">
        <title>Draft genome sequence of Clostridium bolteae (ATCC BAA-613).</title>
        <authorList>
            <person name="Sudarsanam P."/>
            <person name="Ley R."/>
            <person name="Guruge J."/>
            <person name="Turnbaugh P.J."/>
            <person name="Mahowald M."/>
            <person name="Liep D."/>
            <person name="Gordon J."/>
        </authorList>
    </citation>
    <scope>NUCLEOTIDE SEQUENCE [LARGE SCALE GENOMIC DNA]</scope>
    <source>
        <strain evidence="2">ATCC BAA-613 / DSM 15670 / CCUG 46953 / JCM 12243 / WAL 16351</strain>
    </source>
</reference>
<evidence type="ECO:0000313" key="2">
    <source>
        <dbReference type="Proteomes" id="UP000005396"/>
    </source>
</evidence>
<dbReference type="AlphaFoldDB" id="A8RJU4"/>
<sequence length="34" mass="4137">MIQCVPEWLSVFRLIPGENIFNNEGNQLWRKQLY</sequence>
<protein>
    <submittedName>
        <fullName evidence="1">Uncharacterized protein</fullName>
    </submittedName>
</protein>
<evidence type="ECO:0000313" key="1">
    <source>
        <dbReference type="EMBL" id="EDP18667.1"/>
    </source>
</evidence>
<accession>A8RJU4</accession>
<dbReference type="PaxDb" id="411902-CLOBOL_01029"/>
<name>A8RJU4_ENTBW</name>
<organism evidence="1 2">
    <name type="scientific">Enterocloster bolteae (strain ATCC BAA-613 / DSM 15670 / CCUG 46953 / JCM 12243 / WAL 16351)</name>
    <name type="common">Clostridium bolteae</name>
    <dbReference type="NCBI Taxonomy" id="411902"/>
    <lineage>
        <taxon>Bacteria</taxon>
        <taxon>Bacillati</taxon>
        <taxon>Bacillota</taxon>
        <taxon>Clostridia</taxon>
        <taxon>Lachnospirales</taxon>
        <taxon>Lachnospiraceae</taxon>
        <taxon>Enterocloster</taxon>
    </lineage>
</organism>
<dbReference type="EMBL" id="ABCC02000011">
    <property type="protein sequence ID" value="EDP18667.1"/>
    <property type="molecule type" value="Genomic_DNA"/>
</dbReference>
<dbReference type="HOGENOM" id="CLU_3372926_0_0_9"/>
<reference evidence="1 2" key="1">
    <citation type="submission" date="2007-08" db="EMBL/GenBank/DDBJ databases">
        <authorList>
            <person name="Fulton L."/>
            <person name="Clifton S."/>
            <person name="Fulton B."/>
            <person name="Xu J."/>
            <person name="Minx P."/>
            <person name="Pepin K.H."/>
            <person name="Johnson M."/>
            <person name="Thiruvilangam P."/>
            <person name="Bhonagiri V."/>
            <person name="Nash W.E."/>
            <person name="Mardis E.R."/>
            <person name="Wilson R.K."/>
        </authorList>
    </citation>
    <scope>NUCLEOTIDE SEQUENCE [LARGE SCALE GENOMIC DNA]</scope>
    <source>
        <strain evidence="2">ATCC BAA-613 / DSM 15670 / CCUG 46953 / JCM 12243 / WAL 16351</strain>
    </source>
</reference>
<comment type="caution">
    <text evidence="1">The sequence shown here is derived from an EMBL/GenBank/DDBJ whole genome shotgun (WGS) entry which is preliminary data.</text>
</comment>
<gene>
    <name evidence="1" type="ORF">CLOBOL_01029</name>
</gene>
<proteinExistence type="predicted"/>